<name>A0A1H9BVN9_9EURY</name>
<dbReference type="PANTHER" id="PTHR45586:SF1">
    <property type="entry name" value="LIPOPOLYSACCHARIDE ASSEMBLY PROTEIN B"/>
    <property type="match status" value="1"/>
</dbReference>
<keyword evidence="1" id="KW-0677">Repeat</keyword>
<proteinExistence type="predicted"/>
<dbReference type="InterPro" id="IPR011990">
    <property type="entry name" value="TPR-like_helical_dom_sf"/>
</dbReference>
<feature type="transmembrane region" description="Helical" evidence="5">
    <location>
        <begin position="186"/>
        <end position="203"/>
    </location>
</feature>
<organism evidence="6 7">
    <name type="scientific">Natrinema salaciae</name>
    <dbReference type="NCBI Taxonomy" id="1186196"/>
    <lineage>
        <taxon>Archaea</taxon>
        <taxon>Methanobacteriati</taxon>
        <taxon>Methanobacteriota</taxon>
        <taxon>Stenosarchaea group</taxon>
        <taxon>Halobacteria</taxon>
        <taxon>Halobacteriales</taxon>
        <taxon>Natrialbaceae</taxon>
        <taxon>Natrinema</taxon>
    </lineage>
</organism>
<keyword evidence="7" id="KW-1185">Reference proteome</keyword>
<keyword evidence="5" id="KW-0472">Membrane</keyword>
<dbReference type="SMART" id="SM00028">
    <property type="entry name" value="TPR"/>
    <property type="match status" value="3"/>
</dbReference>
<dbReference type="InterPro" id="IPR019734">
    <property type="entry name" value="TPR_rpt"/>
</dbReference>
<dbReference type="PANTHER" id="PTHR45586">
    <property type="entry name" value="TPR REPEAT-CONTAINING PROTEIN PA4667"/>
    <property type="match status" value="1"/>
</dbReference>
<evidence type="ECO:0000256" key="4">
    <source>
        <dbReference type="SAM" id="MobiDB-lite"/>
    </source>
</evidence>
<keyword evidence="5" id="KW-1133">Transmembrane helix</keyword>
<feature type="repeat" description="TPR" evidence="3">
    <location>
        <begin position="329"/>
        <end position="362"/>
    </location>
</feature>
<dbReference type="Proteomes" id="UP000199114">
    <property type="component" value="Unassembled WGS sequence"/>
</dbReference>
<evidence type="ECO:0000256" key="2">
    <source>
        <dbReference type="ARBA" id="ARBA00022803"/>
    </source>
</evidence>
<accession>A0A1H9BVN9</accession>
<dbReference type="AlphaFoldDB" id="A0A1H9BVN9"/>
<feature type="transmembrane region" description="Helical" evidence="5">
    <location>
        <begin position="147"/>
        <end position="174"/>
    </location>
</feature>
<dbReference type="Pfam" id="PF14559">
    <property type="entry name" value="TPR_19"/>
    <property type="match status" value="1"/>
</dbReference>
<dbReference type="InterPro" id="IPR051012">
    <property type="entry name" value="CellSynth/LPSAsmb/PSIAsmb"/>
</dbReference>
<dbReference type="SUPFAM" id="SSF48452">
    <property type="entry name" value="TPR-like"/>
    <property type="match status" value="1"/>
</dbReference>
<dbReference type="EMBL" id="FOFD01000001">
    <property type="protein sequence ID" value="SEP93000.1"/>
    <property type="molecule type" value="Genomic_DNA"/>
</dbReference>
<evidence type="ECO:0000313" key="6">
    <source>
        <dbReference type="EMBL" id="SEP93000.1"/>
    </source>
</evidence>
<protein>
    <submittedName>
        <fullName evidence="6">Tfp pilus assembly protein PilF</fullName>
    </submittedName>
</protein>
<keyword evidence="5" id="KW-0812">Transmembrane</keyword>
<sequence>MAVFRMADSNDPTMATIRSQRILEFVFFPGVVLHELSHAVIYWIYDIDYRIRWSFWDPGVGHSHVVPHRLPPAQAAILTSLAPFVLLVPAVLITVALETVGGLGFPFGRLLFLVLFVQGIGCIQLATPSKSDVTSTLVALGRFEGRQAWLATTAVTALRFTLLVLWIGVTISYVSGGGLRLPSIEWAWLAGVVFLFAVFGSVTDREEGSFVRSRVDLRSRYATSLWRKDDDEAAERHILRAIDTVQDYELDEPDPFAIYAGFLLESWETDAAEWFCRLALEIDPDCALAHVNYTAVLARREEFGAAEAHCERALELAVDEEINGANYAAVAHVNYAEILRERGRYDEAERHCQRALEFDPEHPVAHANYADVLVERGDLANAESRIERAMTLGPELPAVRIAYAGFFAERGDDAAADRQFRRAIDLEPDCVPAREEYAAFLEERGRVEAATRYAPSTERDGTAPENPYEGSGTE</sequence>
<dbReference type="STRING" id="1186196.SAMN04489841_0871"/>
<feature type="transmembrane region" description="Helical" evidence="5">
    <location>
        <begin position="75"/>
        <end position="97"/>
    </location>
</feature>
<feature type="transmembrane region" description="Helical" evidence="5">
    <location>
        <begin position="109"/>
        <end position="127"/>
    </location>
</feature>
<evidence type="ECO:0000256" key="3">
    <source>
        <dbReference type="PROSITE-ProRule" id="PRU00339"/>
    </source>
</evidence>
<evidence type="ECO:0000313" key="7">
    <source>
        <dbReference type="Proteomes" id="UP000199114"/>
    </source>
</evidence>
<gene>
    <name evidence="6" type="ORF">SAMN04489841_0871</name>
</gene>
<keyword evidence="2 3" id="KW-0802">TPR repeat</keyword>
<evidence type="ECO:0000256" key="1">
    <source>
        <dbReference type="ARBA" id="ARBA00022737"/>
    </source>
</evidence>
<dbReference type="Gene3D" id="1.25.40.10">
    <property type="entry name" value="Tetratricopeptide repeat domain"/>
    <property type="match status" value="1"/>
</dbReference>
<evidence type="ECO:0000256" key="5">
    <source>
        <dbReference type="SAM" id="Phobius"/>
    </source>
</evidence>
<feature type="transmembrane region" description="Helical" evidence="5">
    <location>
        <begin position="21"/>
        <end position="45"/>
    </location>
</feature>
<dbReference type="PROSITE" id="PS50005">
    <property type="entry name" value="TPR"/>
    <property type="match status" value="1"/>
</dbReference>
<feature type="region of interest" description="Disordered" evidence="4">
    <location>
        <begin position="448"/>
        <end position="474"/>
    </location>
</feature>
<dbReference type="PROSITE" id="PS50293">
    <property type="entry name" value="TPR_REGION"/>
    <property type="match status" value="1"/>
</dbReference>
<reference evidence="7" key="1">
    <citation type="submission" date="2016-10" db="EMBL/GenBank/DDBJ databases">
        <authorList>
            <person name="Varghese N."/>
            <person name="Submissions S."/>
        </authorList>
    </citation>
    <scope>NUCLEOTIDE SEQUENCE [LARGE SCALE GENOMIC DNA]</scope>
    <source>
        <strain evidence="7">DSM 25055</strain>
    </source>
</reference>